<dbReference type="PROSITE" id="PS00108">
    <property type="entry name" value="PROTEIN_KINASE_ST"/>
    <property type="match status" value="1"/>
</dbReference>
<evidence type="ECO:0000259" key="17">
    <source>
        <dbReference type="PROSITE" id="PS51860"/>
    </source>
</evidence>
<dbReference type="EC" id="2.7.11.13" evidence="2"/>
<keyword evidence="7" id="KW-0418">Kinase</keyword>
<name>A0A811M4B3_BURXY</name>
<evidence type="ECO:0000256" key="7">
    <source>
        <dbReference type="ARBA" id="ARBA00022777"/>
    </source>
</evidence>
<reference evidence="18" key="1">
    <citation type="submission" date="2020-09" db="EMBL/GenBank/DDBJ databases">
        <authorList>
            <person name="Kikuchi T."/>
        </authorList>
    </citation>
    <scope>NUCLEOTIDE SEQUENCE</scope>
    <source>
        <strain evidence="18">Ka4C1</strain>
    </source>
</reference>
<evidence type="ECO:0000256" key="8">
    <source>
        <dbReference type="ARBA" id="ARBA00022840"/>
    </source>
</evidence>
<feature type="region of interest" description="Disordered" evidence="13">
    <location>
        <begin position="592"/>
        <end position="612"/>
    </location>
</feature>
<sequence length="1379" mass="156376">MKYHQGPKIRSKFYRTSANVILDYSSKSYVSLISLGTPGQEIIVALDTLTSALWVPDLSCSKSDGSCKHKNVFDQTKSKTFQEGSGESIPIPFLDSEIAATFVYDVFRLGQVNQNDVTQNYLQFGLVREFNEAYQSFGYDGVFGLGIGGDRSISPIMQLFDNGVIKAPIVSVYQSNTGPDNEEYPNGVLTLGQYDLKRCRAVRKYIDVDEKNGWVFPVASFNVISHFGSGNNQWKGVFDLSSDYIHIPSTAINILLKKLEASQDKDGKFFVDCQKSVPLIFNLHGHILTINSSEIYEQRSNSKCLIKMRQTRKTDQTTRKLQESVDPTKLSTGLAMAHLSATPRRFGPQQLNTSQSIMGAAVPNEVAYIAIKYNFNWTENSFQQDITSLARLIRQEINREMRMKEGCVNMVKAVIDRRTTDYIKDDIERITGKIDDMLQDLSALSVYTCVEEDQKPEGQDTNDENSEGTKKDDGAPNLSALYSRLNALKKELDKELKVKEGLDRMMAAHASSKNTINSIQTRSSDLIDDNRAKIASLRMQIDRIDMMLKSRKNSDSEDTTINSIDFLIQDLLYRLYREIALADGAKNMLRTLSEMKKQDPRTKKDATDTRDQAHEKINLIKLALDKYTNRLPQDSPKRNSVCRDIDDIQRPTSFPPLSVSERFSPPSSSSHLRTMSDDSSPVSQKSLHSTPSQSNVNFERRCPVAPPLLAVSGKLEIKLMGCKDLMTDGMLRPSNVFSNGHGEGSRSARKMSRQQSPPVCTNCLTVLTASHQNKLGQDEVFATLRLDNRVVATTEARPVRENCWNQTFDLELDRTKELEIEVYYRESRSMCAFLVLRLGEYIEPGLHKKTFELEPRGQLICELRYLDPIEGRKPKLERQKRLFHVKERREMSNMKKLLGTTAWFRLLKSGSNNSAVREPTVSPYYYPVSSSSSYGGSKYGQRYEPVSGQRPLAGMAMSQSVYGSLGGSVHASSPPSAFTSPPLPPSKYKSVGLEELKASLPATRRQSSPNVHRLVETEAQNAPRTTQRHASLVPHKEQQVTQDQFKMISVLGRGHFGKVILCQHKLNQKHYALKILKKGDILAREEVESLMVEKRIFEVASRHKHPFLVNLFACFQTPEHVFFVMEYSMGGDLMRHIHDEIFSEERACFYAACVLLGLEFLHKNNIIYRDLKLDNLLLDNDGYVKLADFGLCKEGMGPTDKTSTFCGTPEFLAPEVLTESSYTRAIDWWGLGVLIFEMLVGEPPFSGDDEEEIFDSIVSDDVRYPRSISLHSVTIMRRLLRKNPEKRIGYGEHDAREVKMQTWFEDFHNKWDDLLRKKIRPSFVPTIKNPEDVSNFDEEFTRENPRLSPARDPRPITESDQLQFRGFDFSSLDLQSNGH</sequence>
<dbReference type="InterPro" id="IPR021109">
    <property type="entry name" value="Peptidase_aspartic_dom_sf"/>
</dbReference>
<evidence type="ECO:0000256" key="12">
    <source>
        <dbReference type="PROSITE-ProRule" id="PRU10141"/>
    </source>
</evidence>
<accession>A0A811M4B3</accession>
<comment type="caution">
    <text evidence="18">The sequence shown here is derived from an EMBL/GenBank/DDBJ whole genome shotgun (WGS) entry which is preliminary data.</text>
</comment>
<keyword evidence="4" id="KW-0597">Phosphoprotein</keyword>
<evidence type="ECO:0000256" key="9">
    <source>
        <dbReference type="ARBA" id="ARBA00047272"/>
    </source>
</evidence>
<dbReference type="InterPro" id="IPR034164">
    <property type="entry name" value="Pepsin-like_dom"/>
</dbReference>
<feature type="domain" description="Peptidase A1" evidence="16">
    <location>
        <begin position="29"/>
        <end position="335"/>
    </location>
</feature>
<dbReference type="InterPro" id="IPR035892">
    <property type="entry name" value="C2_domain_sf"/>
</dbReference>
<dbReference type="SUPFAM" id="SSF50630">
    <property type="entry name" value="Acid proteases"/>
    <property type="match status" value="1"/>
</dbReference>
<keyword evidence="19" id="KW-1185">Reference proteome</keyword>
<dbReference type="SMART" id="SM00220">
    <property type="entry name" value="S_TKc"/>
    <property type="match status" value="1"/>
</dbReference>
<feature type="domain" description="AGC-kinase C-terminal" evidence="15">
    <location>
        <begin position="1307"/>
        <end position="1379"/>
    </location>
</feature>
<dbReference type="InterPro" id="IPR011072">
    <property type="entry name" value="HR1_rho-bd"/>
</dbReference>
<feature type="binding site" evidence="12">
    <location>
        <position position="1074"/>
    </location>
    <ligand>
        <name>ATP</name>
        <dbReference type="ChEBI" id="CHEBI:30616"/>
    </ligand>
</feature>
<dbReference type="Gene3D" id="2.40.70.10">
    <property type="entry name" value="Acid Proteases"/>
    <property type="match status" value="2"/>
</dbReference>
<dbReference type="SMART" id="SM00133">
    <property type="entry name" value="S_TK_X"/>
    <property type="match status" value="1"/>
</dbReference>
<dbReference type="InterPro" id="IPR033121">
    <property type="entry name" value="PEPTIDASE_A1"/>
</dbReference>
<dbReference type="SMART" id="SM00742">
    <property type="entry name" value="Hr1"/>
    <property type="match status" value="2"/>
</dbReference>
<dbReference type="SUPFAM" id="SSF46585">
    <property type="entry name" value="HR1 repeat"/>
    <property type="match status" value="3"/>
</dbReference>
<dbReference type="SUPFAM" id="SSF49562">
    <property type="entry name" value="C2 domain (Calcium/lipid-binding domain, CaLB)"/>
    <property type="match status" value="1"/>
</dbReference>
<dbReference type="InterPro" id="IPR017441">
    <property type="entry name" value="Protein_kinase_ATP_BS"/>
</dbReference>
<evidence type="ECO:0000256" key="1">
    <source>
        <dbReference type="ARBA" id="ARBA00005490"/>
    </source>
</evidence>
<dbReference type="PROSITE" id="PS51767">
    <property type="entry name" value="PEPTIDASE_A1"/>
    <property type="match status" value="1"/>
</dbReference>
<keyword evidence="5" id="KW-0808">Transferase</keyword>
<comment type="catalytic activity">
    <reaction evidence="10">
        <text>L-seryl-[protein] + ATP = O-phospho-L-seryl-[protein] + ADP + H(+)</text>
        <dbReference type="Rhea" id="RHEA:17989"/>
        <dbReference type="Rhea" id="RHEA-COMP:9863"/>
        <dbReference type="Rhea" id="RHEA-COMP:11604"/>
        <dbReference type="ChEBI" id="CHEBI:15378"/>
        <dbReference type="ChEBI" id="CHEBI:29999"/>
        <dbReference type="ChEBI" id="CHEBI:30616"/>
        <dbReference type="ChEBI" id="CHEBI:83421"/>
        <dbReference type="ChEBI" id="CHEBI:456216"/>
        <dbReference type="EC" id="2.7.11.13"/>
    </reaction>
</comment>
<evidence type="ECO:0000256" key="5">
    <source>
        <dbReference type="ARBA" id="ARBA00022679"/>
    </source>
</evidence>
<feature type="region of interest" description="Disordered" evidence="13">
    <location>
        <begin position="630"/>
        <end position="698"/>
    </location>
</feature>
<dbReference type="Gene3D" id="1.10.510.10">
    <property type="entry name" value="Transferase(Phosphotransferase) domain 1"/>
    <property type="match status" value="1"/>
</dbReference>
<dbReference type="InterPro" id="IPR036274">
    <property type="entry name" value="HR1_rpt_sf"/>
</dbReference>
<organism evidence="18 19">
    <name type="scientific">Bursaphelenchus xylophilus</name>
    <name type="common">Pinewood nematode worm</name>
    <name type="synonym">Aphelenchoides xylophilus</name>
    <dbReference type="NCBI Taxonomy" id="6326"/>
    <lineage>
        <taxon>Eukaryota</taxon>
        <taxon>Metazoa</taxon>
        <taxon>Ecdysozoa</taxon>
        <taxon>Nematoda</taxon>
        <taxon>Chromadorea</taxon>
        <taxon>Rhabditida</taxon>
        <taxon>Tylenchina</taxon>
        <taxon>Tylenchomorpha</taxon>
        <taxon>Aphelenchoidea</taxon>
        <taxon>Aphelenchoididae</taxon>
        <taxon>Bursaphelenchus</taxon>
    </lineage>
</organism>
<feature type="domain" description="Protein kinase" evidence="14">
    <location>
        <begin position="1045"/>
        <end position="1304"/>
    </location>
</feature>
<feature type="compositionally biased region" description="Basic and acidic residues" evidence="13">
    <location>
        <begin position="1339"/>
        <end position="1357"/>
    </location>
</feature>
<dbReference type="Proteomes" id="UP000582659">
    <property type="component" value="Unassembled WGS sequence"/>
</dbReference>
<dbReference type="Gene3D" id="3.30.200.20">
    <property type="entry name" value="Phosphorylase Kinase, domain 1"/>
    <property type="match status" value="1"/>
</dbReference>
<evidence type="ECO:0000313" key="19">
    <source>
        <dbReference type="Proteomes" id="UP000659654"/>
    </source>
</evidence>
<feature type="domain" description="REM-1" evidence="17">
    <location>
        <begin position="553"/>
        <end position="633"/>
    </location>
</feature>
<gene>
    <name evidence="18" type="ORF">BXYJ_LOCUS15247</name>
</gene>
<feature type="compositionally biased region" description="Basic and acidic residues" evidence="13">
    <location>
        <begin position="593"/>
        <end position="612"/>
    </location>
</feature>
<dbReference type="InterPro" id="IPR000719">
    <property type="entry name" value="Prot_kinase_dom"/>
</dbReference>
<evidence type="ECO:0000259" key="16">
    <source>
        <dbReference type="PROSITE" id="PS51767"/>
    </source>
</evidence>
<evidence type="ECO:0000259" key="15">
    <source>
        <dbReference type="PROSITE" id="PS51285"/>
    </source>
</evidence>
<evidence type="ECO:0000256" key="4">
    <source>
        <dbReference type="ARBA" id="ARBA00022553"/>
    </source>
</evidence>
<evidence type="ECO:0000256" key="3">
    <source>
        <dbReference type="ARBA" id="ARBA00022527"/>
    </source>
</evidence>
<evidence type="ECO:0000313" key="18">
    <source>
        <dbReference type="EMBL" id="CAD5235156.1"/>
    </source>
</evidence>
<proteinExistence type="inferred from homology"/>
<keyword evidence="6 12" id="KW-0547">Nucleotide-binding</keyword>
<dbReference type="InterPro" id="IPR011009">
    <property type="entry name" value="Kinase-like_dom_sf"/>
</dbReference>
<evidence type="ECO:0000259" key="14">
    <source>
        <dbReference type="PROSITE" id="PS50011"/>
    </source>
</evidence>
<protein>
    <recommendedName>
        <fullName evidence="2">protein kinase C</fullName>
        <ecNumber evidence="2">2.7.11.13</ecNumber>
    </recommendedName>
</protein>
<dbReference type="GO" id="GO:0005524">
    <property type="term" value="F:ATP binding"/>
    <property type="evidence" value="ECO:0007669"/>
    <property type="project" value="UniProtKB-UniRule"/>
</dbReference>
<dbReference type="EMBL" id="CAJFDI010000006">
    <property type="protein sequence ID" value="CAD5235156.1"/>
    <property type="molecule type" value="Genomic_DNA"/>
</dbReference>
<dbReference type="PROSITE" id="PS00107">
    <property type="entry name" value="PROTEIN_KINASE_ATP"/>
    <property type="match status" value="1"/>
</dbReference>
<dbReference type="SUPFAM" id="SSF56112">
    <property type="entry name" value="Protein kinase-like (PK-like)"/>
    <property type="match status" value="1"/>
</dbReference>
<dbReference type="EMBL" id="CAJFCV020000006">
    <property type="protein sequence ID" value="CAG9131378.1"/>
    <property type="molecule type" value="Genomic_DNA"/>
</dbReference>
<dbReference type="PROSITE" id="PS51285">
    <property type="entry name" value="AGC_KINASE_CTER"/>
    <property type="match status" value="1"/>
</dbReference>
<dbReference type="Pfam" id="PF00069">
    <property type="entry name" value="Pkinase"/>
    <property type="match status" value="1"/>
</dbReference>
<dbReference type="CDD" id="cd05471">
    <property type="entry name" value="pepsin_like"/>
    <property type="match status" value="1"/>
</dbReference>
<dbReference type="GO" id="GO:0004697">
    <property type="term" value="F:diacylglycerol-dependent serine/threonine kinase activity"/>
    <property type="evidence" value="ECO:0007669"/>
    <property type="project" value="UniProtKB-EC"/>
</dbReference>
<comment type="similarity">
    <text evidence="1">Belongs to the protein kinase superfamily. AGC Ser/Thr protein kinase family. PKC subfamily.</text>
</comment>
<evidence type="ECO:0000256" key="2">
    <source>
        <dbReference type="ARBA" id="ARBA00012429"/>
    </source>
</evidence>
<dbReference type="OrthoDB" id="63267at2759"/>
<evidence type="ECO:0000256" key="6">
    <source>
        <dbReference type="ARBA" id="ARBA00022741"/>
    </source>
</evidence>
<dbReference type="Proteomes" id="UP000659654">
    <property type="component" value="Unassembled WGS sequence"/>
</dbReference>
<dbReference type="InterPro" id="IPR017892">
    <property type="entry name" value="Pkinase_C"/>
</dbReference>
<dbReference type="PANTHER" id="PTHR24351">
    <property type="entry name" value="RIBOSOMAL PROTEIN S6 KINASE"/>
    <property type="match status" value="1"/>
</dbReference>
<keyword evidence="3" id="KW-0723">Serine/threonine-protein kinase</keyword>
<dbReference type="SMR" id="A0A811M4B3"/>
<dbReference type="FunFam" id="3.30.200.20:FF:000058">
    <property type="entry name" value="Putative serine/threonine-protein kinase N2"/>
    <property type="match status" value="1"/>
</dbReference>
<feature type="region of interest" description="Disordered" evidence="13">
    <location>
        <begin position="1015"/>
        <end position="1038"/>
    </location>
</feature>
<keyword evidence="11" id="KW-0175">Coiled coil</keyword>
<feature type="compositionally biased region" description="Polar residues" evidence="13">
    <location>
        <begin position="671"/>
        <end position="697"/>
    </location>
</feature>
<evidence type="ECO:0000256" key="10">
    <source>
        <dbReference type="ARBA" id="ARBA00047470"/>
    </source>
</evidence>
<dbReference type="Gene3D" id="1.10.287.160">
    <property type="entry name" value="HR1 repeat"/>
    <property type="match status" value="3"/>
</dbReference>
<feature type="compositionally biased region" description="Polar residues" evidence="13">
    <location>
        <begin position="1018"/>
        <end position="1029"/>
    </location>
</feature>
<dbReference type="CDD" id="cd05589">
    <property type="entry name" value="STKc_PKN"/>
    <property type="match status" value="1"/>
</dbReference>
<feature type="region of interest" description="Disordered" evidence="13">
    <location>
        <begin position="452"/>
        <end position="477"/>
    </location>
</feature>
<dbReference type="PROSITE" id="PS51860">
    <property type="entry name" value="REM_1"/>
    <property type="match status" value="1"/>
</dbReference>
<dbReference type="PROSITE" id="PS50011">
    <property type="entry name" value="PROTEIN_KINASE_DOM"/>
    <property type="match status" value="1"/>
</dbReference>
<dbReference type="GO" id="GO:0007165">
    <property type="term" value="P:signal transduction"/>
    <property type="evidence" value="ECO:0007669"/>
    <property type="project" value="InterPro"/>
</dbReference>
<evidence type="ECO:0000256" key="13">
    <source>
        <dbReference type="SAM" id="MobiDB-lite"/>
    </source>
</evidence>
<comment type="catalytic activity">
    <reaction evidence="9">
        <text>L-threonyl-[protein] + ATP = O-phospho-L-threonyl-[protein] + ADP + H(+)</text>
        <dbReference type="Rhea" id="RHEA:46608"/>
        <dbReference type="Rhea" id="RHEA-COMP:11060"/>
        <dbReference type="Rhea" id="RHEA-COMP:11605"/>
        <dbReference type="ChEBI" id="CHEBI:15378"/>
        <dbReference type="ChEBI" id="CHEBI:30013"/>
        <dbReference type="ChEBI" id="CHEBI:30616"/>
        <dbReference type="ChEBI" id="CHEBI:61977"/>
        <dbReference type="ChEBI" id="CHEBI:456216"/>
        <dbReference type="EC" id="2.7.11.13"/>
    </reaction>
</comment>
<dbReference type="Pfam" id="PF00433">
    <property type="entry name" value="Pkinase_C"/>
    <property type="match status" value="1"/>
</dbReference>
<feature type="region of interest" description="Disordered" evidence="13">
    <location>
        <begin position="1338"/>
        <end position="1359"/>
    </location>
</feature>
<dbReference type="InterPro" id="IPR000961">
    <property type="entry name" value="AGC-kinase_C"/>
</dbReference>
<dbReference type="FunFam" id="1.10.510.10:FF:000038">
    <property type="entry name" value="serine/threonine-protein kinase N2 isoform X1"/>
    <property type="match status" value="1"/>
</dbReference>
<dbReference type="InterPro" id="IPR008271">
    <property type="entry name" value="Ser/Thr_kinase_AS"/>
</dbReference>
<evidence type="ECO:0000256" key="11">
    <source>
        <dbReference type="PROSITE-ProRule" id="PRU01207"/>
    </source>
</evidence>
<dbReference type="Pfam" id="PF00026">
    <property type="entry name" value="Asp"/>
    <property type="match status" value="1"/>
</dbReference>
<keyword evidence="8 12" id="KW-0067">ATP-binding</keyword>
<feature type="compositionally biased region" description="Basic and acidic residues" evidence="13">
    <location>
        <begin position="635"/>
        <end position="649"/>
    </location>
</feature>